<protein>
    <submittedName>
        <fullName evidence="2">Uncharacterized protein</fullName>
    </submittedName>
</protein>
<accession>A0A0E9WZT3</accession>
<dbReference type="EMBL" id="GBXM01012743">
    <property type="protein sequence ID" value="JAH95834.1"/>
    <property type="molecule type" value="Transcribed_RNA"/>
</dbReference>
<name>A0A0E9WZT3_ANGAN</name>
<sequence length="39" mass="4434">MPLTNPYCSSKKLINQIICCWAEQLAFLLALSVLILHNM</sequence>
<dbReference type="AlphaFoldDB" id="A0A0E9WZT3"/>
<proteinExistence type="predicted"/>
<evidence type="ECO:0000256" key="1">
    <source>
        <dbReference type="SAM" id="Phobius"/>
    </source>
</evidence>
<feature type="transmembrane region" description="Helical" evidence="1">
    <location>
        <begin position="13"/>
        <end position="36"/>
    </location>
</feature>
<organism evidence="2">
    <name type="scientific">Anguilla anguilla</name>
    <name type="common">European freshwater eel</name>
    <name type="synonym">Muraena anguilla</name>
    <dbReference type="NCBI Taxonomy" id="7936"/>
    <lineage>
        <taxon>Eukaryota</taxon>
        <taxon>Metazoa</taxon>
        <taxon>Chordata</taxon>
        <taxon>Craniata</taxon>
        <taxon>Vertebrata</taxon>
        <taxon>Euteleostomi</taxon>
        <taxon>Actinopterygii</taxon>
        <taxon>Neopterygii</taxon>
        <taxon>Teleostei</taxon>
        <taxon>Anguilliformes</taxon>
        <taxon>Anguillidae</taxon>
        <taxon>Anguilla</taxon>
    </lineage>
</organism>
<keyword evidence="1" id="KW-0812">Transmembrane</keyword>
<keyword evidence="1" id="KW-0472">Membrane</keyword>
<evidence type="ECO:0000313" key="2">
    <source>
        <dbReference type="EMBL" id="JAH95834.1"/>
    </source>
</evidence>
<reference evidence="2" key="2">
    <citation type="journal article" date="2015" name="Fish Shellfish Immunol.">
        <title>Early steps in the European eel (Anguilla anguilla)-Vibrio vulnificus interaction in the gills: Role of the RtxA13 toxin.</title>
        <authorList>
            <person name="Callol A."/>
            <person name="Pajuelo D."/>
            <person name="Ebbesson L."/>
            <person name="Teles M."/>
            <person name="MacKenzie S."/>
            <person name="Amaro C."/>
        </authorList>
    </citation>
    <scope>NUCLEOTIDE SEQUENCE</scope>
</reference>
<reference evidence="2" key="1">
    <citation type="submission" date="2014-11" db="EMBL/GenBank/DDBJ databases">
        <authorList>
            <person name="Amaro Gonzalez C."/>
        </authorList>
    </citation>
    <scope>NUCLEOTIDE SEQUENCE</scope>
</reference>
<keyword evidence="1" id="KW-1133">Transmembrane helix</keyword>